<gene>
    <name evidence="5" type="ORF">VDGE_00458</name>
</gene>
<feature type="transmembrane region" description="Helical" evidence="2">
    <location>
        <begin position="857"/>
        <end position="884"/>
    </location>
</feature>
<keyword evidence="2" id="KW-0472">Membrane</keyword>
<organism evidence="5 6">
    <name type="scientific">Verticillium dahliae</name>
    <name type="common">Verticillium wilt</name>
    <dbReference type="NCBI Taxonomy" id="27337"/>
    <lineage>
        <taxon>Eukaryota</taxon>
        <taxon>Fungi</taxon>
        <taxon>Dikarya</taxon>
        <taxon>Ascomycota</taxon>
        <taxon>Pezizomycotina</taxon>
        <taxon>Sordariomycetes</taxon>
        <taxon>Hypocreomycetidae</taxon>
        <taxon>Glomerellales</taxon>
        <taxon>Plectosphaerellaceae</taxon>
        <taxon>Verticillium</taxon>
    </lineage>
</organism>
<dbReference type="Gene3D" id="1.20.1610.10">
    <property type="entry name" value="alpha-1,2-mannosidases domains"/>
    <property type="match status" value="1"/>
</dbReference>
<dbReference type="GO" id="GO:0005634">
    <property type="term" value="C:nucleus"/>
    <property type="evidence" value="ECO:0007669"/>
    <property type="project" value="TreeGrafter"/>
</dbReference>
<dbReference type="Gene3D" id="1.20.1050.60">
    <property type="entry name" value="alpha-1,2-mannosidase"/>
    <property type="match status" value="1"/>
</dbReference>
<dbReference type="GO" id="GO:0000224">
    <property type="term" value="F:peptide-N4-(N-acetyl-beta-glucosaminyl)asparagine amidase activity"/>
    <property type="evidence" value="ECO:0007669"/>
    <property type="project" value="TreeGrafter"/>
</dbReference>
<keyword evidence="2" id="KW-0812">Transmembrane</keyword>
<dbReference type="Pfam" id="PF17678">
    <property type="entry name" value="Glyco_hydro_92N"/>
    <property type="match status" value="1"/>
</dbReference>
<dbReference type="EMBL" id="RSDZ01000010">
    <property type="protein sequence ID" value="RXG49793.1"/>
    <property type="molecule type" value="Genomic_DNA"/>
</dbReference>
<feature type="region of interest" description="Disordered" evidence="1">
    <location>
        <begin position="492"/>
        <end position="513"/>
    </location>
</feature>
<dbReference type="PANTHER" id="PTHR12143:SF44">
    <property type="entry name" value="GLYCOSYL HYDROLASE FAMILY 92 DOMAIN-CONTAINING PROTEIN"/>
    <property type="match status" value="1"/>
</dbReference>
<dbReference type="Proteomes" id="UP000288725">
    <property type="component" value="Chromosome 2"/>
</dbReference>
<sequence>MPCLNTNSVVIAGRRLPGGRIKLGTWSSRCPGAYLASLSSAAFECLDVCLRDKNLPHATVATVFASKRRHDLSSYVLTDTGTIQGGNAFPGVSRPFGMVKLGPDLENGRDSYSGFQPDGEFTGFSMLHEHGTGGAPKYGVVSQMPVVGDISNPMLGVTATRKHDDVTEVGYYKASLGSGVVVELGATDRAGMFKYRFPKDGTDAQIVVDVSHVLPSYRGQGLGQNYLGGSITVEQDDNMKTRYTGHGTYDNGWNRAAPWSVYFCGYFDSQATWKTFLSKDRKSDEIMMFGSDNATITSSEGRLGAIFAFDGTDITSRVGVSFISTQQACENVDREIPSGTSLETLRNNTRDVWNTEILGKVTSTDKDERKLNQLYTALYFMHLLPQNKTGENPLWKSEEPYYDDIFTFWDTFRCTTSLMHIIHPTAYEEFIRSLIDIFRFEGYVSDARSSFWNGAVQAGSNSDNVLADAYVKGVRGKVNWEDGFAAMVKNAEVTPDNNDDPRDPFGSTKEGRGALPDWLERGYITPRFTRSLTRAVEYSVNDFALHQVAAGLGKMEEAEKYLNRSRNWRNQWNPNLEALGFRGFLGPRDENSGAWLNHDPLDCGGCYWGDLLYQGLSWEYSFNAHHDLSHLIDLAGGNDTFRDRLDKTFEPGQYAGNDQFGHTIFNPGNEPSFGTPYLYNFAGRPDLSIERSRFIARKYFKPTPDGLPGNSDAGAMESWLLWSMLGMYPLTGQTTFLIVAPWFSDLTIHLGEGKTLQIIATGVDEANKSWHVQSLKVNGKPWTRSWVTWGDVFAEGGTMEFELGREAKEWATGPLPPTPASEGYRPLPPVEFPDKHVGQGPLPPPSSEGQDDTELRAIYIAIGASVTGLTILSGIVLLGMWLLARRKKHTAQTMGSFVDDVLGTASRPRVIERLFQQRPLLQQGEQELSERSSTGSSSPEPGEPYRDVVRE</sequence>
<dbReference type="AlphaFoldDB" id="A0A444S8U9"/>
<dbReference type="Gene3D" id="3.30.2080.10">
    <property type="entry name" value="GH92 mannosidase domain"/>
    <property type="match status" value="1"/>
</dbReference>
<dbReference type="InterPro" id="IPR041371">
    <property type="entry name" value="GH92_N"/>
</dbReference>
<dbReference type="GO" id="GO:0005975">
    <property type="term" value="P:carbohydrate metabolic process"/>
    <property type="evidence" value="ECO:0007669"/>
    <property type="project" value="InterPro"/>
</dbReference>
<dbReference type="InterPro" id="IPR012939">
    <property type="entry name" value="Glyco_hydro_92"/>
</dbReference>
<dbReference type="Pfam" id="PF07971">
    <property type="entry name" value="Glyco_hydro_92"/>
    <property type="match status" value="1"/>
</dbReference>
<dbReference type="GO" id="GO:0006516">
    <property type="term" value="P:glycoprotein catabolic process"/>
    <property type="evidence" value="ECO:0007669"/>
    <property type="project" value="TreeGrafter"/>
</dbReference>
<reference evidence="5 6" key="1">
    <citation type="submission" date="2018-12" db="EMBL/GenBank/DDBJ databases">
        <title>Genome of Verticillium dahliae isolate Getta Getta.</title>
        <authorList>
            <person name="Gardiner D.M."/>
        </authorList>
    </citation>
    <scope>NUCLEOTIDE SEQUENCE [LARGE SCALE GENOMIC DNA]</scope>
    <source>
        <strain evidence="5 6">Getta Getta</strain>
    </source>
</reference>
<dbReference type="FunFam" id="3.30.2080.10:FF:000001">
    <property type="entry name" value="Alpha-1,2-mannosidase subfamily"/>
    <property type="match status" value="1"/>
</dbReference>
<protein>
    <recommendedName>
        <fullName evidence="7">Glycosyl hydrolase</fullName>
    </recommendedName>
</protein>
<dbReference type="FunFam" id="2.70.98.10:FF:000028">
    <property type="entry name" value="Alpha-1,2-mannosidase family protein (AFU_orthologue AFUA_5G10520)"/>
    <property type="match status" value="1"/>
</dbReference>
<dbReference type="FunFam" id="1.20.1050.60:FF:000002">
    <property type="entry name" value="Glycosyl hydrolase family 92"/>
    <property type="match status" value="1"/>
</dbReference>
<feature type="domain" description="Glycosyl hydrolase family 92 N-terminal" evidence="4">
    <location>
        <begin position="75"/>
        <end position="321"/>
    </location>
</feature>
<evidence type="ECO:0000256" key="2">
    <source>
        <dbReference type="SAM" id="Phobius"/>
    </source>
</evidence>
<proteinExistence type="predicted"/>
<evidence type="ECO:0000313" key="6">
    <source>
        <dbReference type="Proteomes" id="UP000288725"/>
    </source>
</evidence>
<accession>A0A444S8U9</accession>
<evidence type="ECO:0000259" key="4">
    <source>
        <dbReference type="Pfam" id="PF17678"/>
    </source>
</evidence>
<evidence type="ECO:0000259" key="3">
    <source>
        <dbReference type="Pfam" id="PF07971"/>
    </source>
</evidence>
<dbReference type="InterPro" id="IPR050883">
    <property type="entry name" value="PNGase"/>
</dbReference>
<evidence type="ECO:0008006" key="7">
    <source>
        <dbReference type="Google" id="ProtNLM"/>
    </source>
</evidence>
<dbReference type="InterPro" id="IPR008928">
    <property type="entry name" value="6-hairpin_glycosidase_sf"/>
</dbReference>
<dbReference type="InterPro" id="IPR005887">
    <property type="entry name" value="GH92_a_mannosidase_put"/>
</dbReference>
<name>A0A444S8U9_VERDA</name>
<dbReference type="SUPFAM" id="SSF48208">
    <property type="entry name" value="Six-hairpin glycosidases"/>
    <property type="match status" value="1"/>
</dbReference>
<dbReference type="GO" id="GO:0005829">
    <property type="term" value="C:cytosol"/>
    <property type="evidence" value="ECO:0007669"/>
    <property type="project" value="TreeGrafter"/>
</dbReference>
<keyword evidence="2" id="KW-1133">Transmembrane helix</keyword>
<evidence type="ECO:0000256" key="1">
    <source>
        <dbReference type="SAM" id="MobiDB-lite"/>
    </source>
</evidence>
<dbReference type="PANTHER" id="PTHR12143">
    <property type="entry name" value="PEPTIDE N-GLYCANASE PNGASE -RELATED"/>
    <property type="match status" value="1"/>
</dbReference>
<dbReference type="NCBIfam" id="TIGR01180">
    <property type="entry name" value="aman2_put"/>
    <property type="match status" value="1"/>
</dbReference>
<feature type="domain" description="Glycosyl hydrolase family 92" evidence="3">
    <location>
        <begin position="327"/>
        <end position="804"/>
    </location>
</feature>
<evidence type="ECO:0000313" key="5">
    <source>
        <dbReference type="EMBL" id="RXG49793.1"/>
    </source>
</evidence>
<feature type="region of interest" description="Disordered" evidence="1">
    <location>
        <begin position="810"/>
        <end position="851"/>
    </location>
</feature>
<feature type="compositionally biased region" description="Low complexity" evidence="1">
    <location>
        <begin position="931"/>
        <end position="940"/>
    </location>
</feature>
<feature type="region of interest" description="Disordered" evidence="1">
    <location>
        <begin position="917"/>
        <end position="951"/>
    </location>
</feature>
<comment type="caution">
    <text evidence="5">The sequence shown here is derived from an EMBL/GenBank/DDBJ whole genome shotgun (WGS) entry which is preliminary data.</text>
</comment>
<dbReference type="InterPro" id="IPR014718">
    <property type="entry name" value="GH-type_carb-bd"/>
</dbReference>
<dbReference type="Gene3D" id="2.70.98.10">
    <property type="match status" value="1"/>
</dbReference>
<dbReference type="GO" id="GO:0030246">
    <property type="term" value="F:carbohydrate binding"/>
    <property type="evidence" value="ECO:0007669"/>
    <property type="project" value="InterPro"/>
</dbReference>